<dbReference type="AlphaFoldDB" id="A0A9P1G810"/>
<reference evidence="2" key="2">
    <citation type="submission" date="2024-04" db="EMBL/GenBank/DDBJ databases">
        <authorList>
            <person name="Chen Y."/>
            <person name="Shah S."/>
            <person name="Dougan E. K."/>
            <person name="Thang M."/>
            <person name="Chan C."/>
        </authorList>
    </citation>
    <scope>NUCLEOTIDE SEQUENCE [LARGE SCALE GENOMIC DNA]</scope>
</reference>
<dbReference type="Proteomes" id="UP001152797">
    <property type="component" value="Unassembled WGS sequence"/>
</dbReference>
<reference evidence="1" key="1">
    <citation type="submission" date="2022-10" db="EMBL/GenBank/DDBJ databases">
        <authorList>
            <person name="Chen Y."/>
            <person name="Dougan E. K."/>
            <person name="Chan C."/>
            <person name="Rhodes N."/>
            <person name="Thang M."/>
        </authorList>
    </citation>
    <scope>NUCLEOTIDE SEQUENCE</scope>
</reference>
<evidence type="ECO:0000313" key="1">
    <source>
        <dbReference type="EMBL" id="CAI4004359.1"/>
    </source>
</evidence>
<comment type="caution">
    <text evidence="1">The sequence shown here is derived from an EMBL/GenBank/DDBJ whole genome shotgun (WGS) entry which is preliminary data.</text>
</comment>
<dbReference type="EMBL" id="CAMXCT010003421">
    <property type="protein sequence ID" value="CAI4004359.1"/>
    <property type="molecule type" value="Genomic_DNA"/>
</dbReference>
<keyword evidence="4" id="KW-1185">Reference proteome</keyword>
<proteinExistence type="predicted"/>
<organism evidence="1">
    <name type="scientific">Cladocopium goreaui</name>
    <dbReference type="NCBI Taxonomy" id="2562237"/>
    <lineage>
        <taxon>Eukaryota</taxon>
        <taxon>Sar</taxon>
        <taxon>Alveolata</taxon>
        <taxon>Dinophyceae</taxon>
        <taxon>Suessiales</taxon>
        <taxon>Symbiodiniaceae</taxon>
        <taxon>Cladocopium</taxon>
    </lineage>
</organism>
<gene>
    <name evidence="1" type="ORF">C1SCF055_LOCUS30147</name>
</gene>
<name>A0A9P1G810_9DINO</name>
<dbReference type="EMBL" id="CAMXCT020003421">
    <property type="protein sequence ID" value="CAL1157734.1"/>
    <property type="molecule type" value="Genomic_DNA"/>
</dbReference>
<sequence>MSVAAEAVACLAEKKVTELRAALLLNQRHIRNCQQQSRREAASLLKGGLSCHSERKVLAVYALSNWDLSLALRAAQRLSRVAPSAADVFHYYENKALQVEPCGQPRRRTVNKWAARWRARWGVRRACLRSADTVDPSIFSRVKAFWRSIAYVTEKFGHQELVWINFDETSVPCCPPCPKGCVVNDWKSYPVPGGPQMPVPKSRRRIAYTYGALLCSHPGIQAVLPHFLVCSEKRLPQTVAKGFAALPPTRLRLLRRKSSWVTTDCMIRILADVREVFSFFLCQLPALACYSGEPQQLEFLWQLGQAPREFFASRQWAHAFESVGCGRDVTKLHSALRNFMQNPVSLPLPAKPTPAEMALIWPKRRKMSYADACLF</sequence>
<accession>A0A9P1G810</accession>
<evidence type="ECO:0000313" key="2">
    <source>
        <dbReference type="EMBL" id="CAL1157734.1"/>
    </source>
</evidence>
<evidence type="ECO:0000313" key="4">
    <source>
        <dbReference type="Proteomes" id="UP001152797"/>
    </source>
</evidence>
<dbReference type="EMBL" id="CAMXCT030003421">
    <property type="protein sequence ID" value="CAL4791671.1"/>
    <property type="molecule type" value="Genomic_DNA"/>
</dbReference>
<protein>
    <submittedName>
        <fullName evidence="3">DDE-1 domain-containing protein</fullName>
    </submittedName>
</protein>
<evidence type="ECO:0000313" key="3">
    <source>
        <dbReference type="EMBL" id="CAL4791671.1"/>
    </source>
</evidence>